<evidence type="ECO:0000256" key="1">
    <source>
        <dbReference type="SAM" id="MobiDB-lite"/>
    </source>
</evidence>
<feature type="region of interest" description="Disordered" evidence="1">
    <location>
        <begin position="48"/>
        <end position="107"/>
    </location>
</feature>
<feature type="region of interest" description="Disordered" evidence="1">
    <location>
        <begin position="125"/>
        <end position="188"/>
    </location>
</feature>
<name>A0A9N9FK37_9GLOM</name>
<evidence type="ECO:0000313" key="2">
    <source>
        <dbReference type="EMBL" id="CAG8539776.1"/>
    </source>
</evidence>
<comment type="caution">
    <text evidence="2">The sequence shown here is derived from an EMBL/GenBank/DDBJ whole genome shotgun (WGS) entry which is preliminary data.</text>
</comment>
<feature type="non-terminal residue" evidence="2">
    <location>
        <position position="1"/>
    </location>
</feature>
<dbReference type="EMBL" id="CAJVPI010000476">
    <property type="protein sequence ID" value="CAG8539776.1"/>
    <property type="molecule type" value="Genomic_DNA"/>
</dbReference>
<feature type="compositionally biased region" description="Low complexity" evidence="1">
    <location>
        <begin position="140"/>
        <end position="150"/>
    </location>
</feature>
<gene>
    <name evidence="2" type="ORF">PBRASI_LOCUS4527</name>
</gene>
<evidence type="ECO:0000313" key="3">
    <source>
        <dbReference type="Proteomes" id="UP000789739"/>
    </source>
</evidence>
<keyword evidence="3" id="KW-1185">Reference proteome</keyword>
<feature type="compositionally biased region" description="Polar residues" evidence="1">
    <location>
        <begin position="90"/>
        <end position="107"/>
    </location>
</feature>
<protein>
    <submittedName>
        <fullName evidence="2">8953_t:CDS:1</fullName>
    </submittedName>
</protein>
<accession>A0A9N9FK37</accession>
<reference evidence="2" key="1">
    <citation type="submission" date="2021-06" db="EMBL/GenBank/DDBJ databases">
        <authorList>
            <person name="Kallberg Y."/>
            <person name="Tangrot J."/>
            <person name="Rosling A."/>
        </authorList>
    </citation>
    <scope>NUCLEOTIDE SEQUENCE</scope>
    <source>
        <strain evidence="2">BR232B</strain>
    </source>
</reference>
<organism evidence="2 3">
    <name type="scientific">Paraglomus brasilianum</name>
    <dbReference type="NCBI Taxonomy" id="144538"/>
    <lineage>
        <taxon>Eukaryota</taxon>
        <taxon>Fungi</taxon>
        <taxon>Fungi incertae sedis</taxon>
        <taxon>Mucoromycota</taxon>
        <taxon>Glomeromycotina</taxon>
        <taxon>Glomeromycetes</taxon>
        <taxon>Paraglomerales</taxon>
        <taxon>Paraglomeraceae</taxon>
        <taxon>Paraglomus</taxon>
    </lineage>
</organism>
<feature type="compositionally biased region" description="Low complexity" evidence="1">
    <location>
        <begin position="173"/>
        <end position="187"/>
    </location>
</feature>
<feature type="compositionally biased region" description="Basic and acidic residues" evidence="1">
    <location>
        <begin position="58"/>
        <end position="69"/>
    </location>
</feature>
<proteinExistence type="predicted"/>
<dbReference type="AlphaFoldDB" id="A0A9N9FK37"/>
<dbReference type="Proteomes" id="UP000789739">
    <property type="component" value="Unassembled WGS sequence"/>
</dbReference>
<sequence>MAFRTQSTKGRYHQPLVEFPILQMSHIPNLPNKTRQTNKLTEWLIQKPTRESSDEDRIEVRIEVPKETPKITTKRGRRPRTTGSRSNTRSDVTGLNTQENAEITSVPRSQNLYDAGLTVNSAISETSSTEFSERNPIVISDSSETSSASSSEDETKISRQSDGGDESAGMTVSEEASSSNSSPKESSLLGAESRVLTEILDTQHNSVSSRKPGRPRIIVPIDDLDPRVLESSKPLNLKSLDETPHVDMNIVVNIFQVFDFFVKFENVIGVTLVNSSGARLTY</sequence>